<evidence type="ECO:0000256" key="4">
    <source>
        <dbReference type="ARBA" id="ARBA00022827"/>
    </source>
</evidence>
<evidence type="ECO:0000256" key="3">
    <source>
        <dbReference type="ARBA" id="ARBA00022630"/>
    </source>
</evidence>
<dbReference type="PROSITE" id="PS51384">
    <property type="entry name" value="FAD_FR"/>
    <property type="match status" value="1"/>
</dbReference>
<feature type="binding site" evidence="6">
    <location>
        <position position="112"/>
    </location>
    <ligand>
        <name>FAD</name>
        <dbReference type="ChEBI" id="CHEBI:57692"/>
    </ligand>
</feature>
<dbReference type="InterPro" id="IPR017938">
    <property type="entry name" value="Riboflavin_synthase-like_b-brl"/>
</dbReference>
<dbReference type="EC" id="1.6.2.2" evidence="8"/>
<feature type="binding site" evidence="6">
    <location>
        <position position="131"/>
    </location>
    <ligand>
        <name>FAD</name>
        <dbReference type="ChEBI" id="CHEBI:57692"/>
    </ligand>
</feature>
<dbReference type="GO" id="GO:0090524">
    <property type="term" value="F:cytochrome-b5 reductase activity, acting on NADH"/>
    <property type="evidence" value="ECO:0007669"/>
    <property type="project" value="UniProtKB-EC"/>
</dbReference>
<feature type="binding site" evidence="6">
    <location>
        <position position="129"/>
    </location>
    <ligand>
        <name>FAD</name>
        <dbReference type="ChEBI" id="CHEBI:57692"/>
    </ligand>
</feature>
<dbReference type="PANTHER" id="PTHR19370">
    <property type="entry name" value="NADH-CYTOCHROME B5 REDUCTASE"/>
    <property type="match status" value="1"/>
</dbReference>
<dbReference type="SUPFAM" id="SSF52343">
    <property type="entry name" value="Ferredoxin reductase-like, C-terminal NADP-linked domain"/>
    <property type="match status" value="1"/>
</dbReference>
<dbReference type="PANTHER" id="PTHR19370:SF184">
    <property type="entry name" value="NADH-CYTOCHROME B5 REDUCTASE-LIKE"/>
    <property type="match status" value="1"/>
</dbReference>
<dbReference type="SUPFAM" id="SSF63380">
    <property type="entry name" value="Riboflavin synthase domain-like"/>
    <property type="match status" value="1"/>
</dbReference>
<evidence type="ECO:0000256" key="2">
    <source>
        <dbReference type="ARBA" id="ARBA00006105"/>
    </source>
</evidence>
<keyword evidence="4 6" id="KW-0274">FAD</keyword>
<accession>A0AAF0ERQ0</accession>
<gene>
    <name evidence="8" type="ORF">MCUN1_000415</name>
</gene>
<name>A0AAF0ERQ0_9BASI</name>
<keyword evidence="3 6" id="KW-0285">Flavoprotein</keyword>
<dbReference type="InterPro" id="IPR039261">
    <property type="entry name" value="FNR_nucleotide-bd"/>
</dbReference>
<dbReference type="AlphaFoldDB" id="A0AAF0ERQ0"/>
<comment type="similarity">
    <text evidence="2">Belongs to the flavoprotein pyridine nucleotide cytochrome reductase family.</text>
</comment>
<dbReference type="InterPro" id="IPR017927">
    <property type="entry name" value="FAD-bd_FR_type"/>
</dbReference>
<sequence length="307" mass="33054">MRMYSTRPAPPSKKRFIAAALGSIAGAAAAAVAVSRFSGGDVNEILPNKYGTLDLVETQLRPPTPSTEHEAPLHRIMAVQGSAPLVPADVSSCLSIYSFYVKEPTLQVERAYTPIAMLARQDASKLTFLIKRYADGEVSRYLHRLRPGAQVSLRGPEVTWQLPAGAPVPRHIYMIVAGTGIATAAQLVSNVFESDLPTLPHISIMYAAQSLDSVQLVPELVSVAQKTGKVDVSVWCERINPAQRRLPSLEGTVDADVKTLSTWRSTRQVLQVGGYDVPLYTGRIGVRDLGAVENSPDSLSPVLVAAT</sequence>
<dbReference type="Gene3D" id="3.40.50.80">
    <property type="entry name" value="Nucleotide-binding domain of ferredoxin-NADP reductase (FNR) module"/>
    <property type="match status" value="1"/>
</dbReference>
<dbReference type="Pfam" id="PF00970">
    <property type="entry name" value="FAD_binding_6"/>
    <property type="match status" value="1"/>
</dbReference>
<evidence type="ECO:0000256" key="1">
    <source>
        <dbReference type="ARBA" id="ARBA00001974"/>
    </source>
</evidence>
<feature type="domain" description="FAD-binding FR-type" evidence="7">
    <location>
        <begin position="35"/>
        <end position="163"/>
    </location>
</feature>
<protein>
    <submittedName>
        <fullName evidence="8">Cytochrome-b5 reductase</fullName>
        <ecNumber evidence="8">1.6.2.2</ecNumber>
    </submittedName>
</protein>
<dbReference type="InterPro" id="IPR008333">
    <property type="entry name" value="Cbr1-like_FAD-bd_dom"/>
</dbReference>
<feature type="binding site" evidence="6">
    <location>
        <position position="110"/>
    </location>
    <ligand>
        <name>FAD</name>
        <dbReference type="ChEBI" id="CHEBI:57692"/>
    </ligand>
</feature>
<evidence type="ECO:0000313" key="8">
    <source>
        <dbReference type="EMBL" id="WFD33602.1"/>
    </source>
</evidence>
<keyword evidence="9" id="KW-1185">Reference proteome</keyword>
<evidence type="ECO:0000259" key="7">
    <source>
        <dbReference type="PROSITE" id="PS51384"/>
    </source>
</evidence>
<dbReference type="Gene3D" id="2.40.30.10">
    <property type="entry name" value="Translation factors"/>
    <property type="match status" value="1"/>
</dbReference>
<evidence type="ECO:0000313" key="9">
    <source>
        <dbReference type="Proteomes" id="UP001219933"/>
    </source>
</evidence>
<dbReference type="EMBL" id="CP119877">
    <property type="protein sequence ID" value="WFD33602.1"/>
    <property type="molecule type" value="Genomic_DNA"/>
</dbReference>
<dbReference type="Proteomes" id="UP001219933">
    <property type="component" value="Chromosome 1"/>
</dbReference>
<feature type="binding site" evidence="6">
    <location>
        <position position="139"/>
    </location>
    <ligand>
        <name>FAD</name>
        <dbReference type="ChEBI" id="CHEBI:57692"/>
    </ligand>
</feature>
<proteinExistence type="inferred from homology"/>
<evidence type="ECO:0000256" key="6">
    <source>
        <dbReference type="PIRSR" id="PIRSR601834-1"/>
    </source>
</evidence>
<keyword evidence="5 8" id="KW-0560">Oxidoreductase</keyword>
<comment type="cofactor">
    <cofactor evidence="1 6">
        <name>FAD</name>
        <dbReference type="ChEBI" id="CHEBI:57692"/>
    </cofactor>
</comment>
<dbReference type="InterPro" id="IPR001834">
    <property type="entry name" value="CBR-like"/>
</dbReference>
<organism evidence="8 9">
    <name type="scientific">Malassezia cuniculi</name>
    <dbReference type="NCBI Taxonomy" id="948313"/>
    <lineage>
        <taxon>Eukaryota</taxon>
        <taxon>Fungi</taxon>
        <taxon>Dikarya</taxon>
        <taxon>Basidiomycota</taxon>
        <taxon>Ustilaginomycotina</taxon>
        <taxon>Malasseziomycetes</taxon>
        <taxon>Malasseziales</taxon>
        <taxon>Malasseziaceae</taxon>
        <taxon>Malassezia</taxon>
    </lineage>
</organism>
<evidence type="ECO:0000256" key="5">
    <source>
        <dbReference type="ARBA" id="ARBA00023002"/>
    </source>
</evidence>
<feature type="binding site" evidence="6">
    <location>
        <position position="138"/>
    </location>
    <ligand>
        <name>FAD</name>
        <dbReference type="ChEBI" id="CHEBI:57692"/>
    </ligand>
</feature>
<reference evidence="8" key="1">
    <citation type="submission" date="2023-03" db="EMBL/GenBank/DDBJ databases">
        <title>Mating type loci evolution in Malassezia.</title>
        <authorList>
            <person name="Coelho M.A."/>
        </authorList>
    </citation>
    <scope>NUCLEOTIDE SEQUENCE</scope>
    <source>
        <strain evidence="8">CBS 11721</strain>
    </source>
</reference>